<comment type="caution">
    <text evidence="8">The sequence shown here is derived from an EMBL/GenBank/DDBJ whole genome shotgun (WGS) entry which is preliminary data.</text>
</comment>
<evidence type="ECO:0000313" key="9">
    <source>
        <dbReference type="Proteomes" id="UP000186594"/>
    </source>
</evidence>
<evidence type="ECO:0000256" key="4">
    <source>
        <dbReference type="ARBA" id="ARBA00022771"/>
    </source>
</evidence>
<keyword evidence="9" id="KW-1185">Reference proteome</keyword>
<evidence type="ECO:0000313" key="8">
    <source>
        <dbReference type="EMBL" id="OLL23879.1"/>
    </source>
</evidence>
<dbReference type="PANTHER" id="PTHR40626">
    <property type="entry name" value="MIP31509P"/>
    <property type="match status" value="1"/>
</dbReference>
<dbReference type="Proteomes" id="UP000186594">
    <property type="component" value="Unassembled WGS sequence"/>
</dbReference>
<sequence length="455" mass="50249">MPSPPLDIWDSWSTAEPFATVCPSDLFGPNYVPEGFDAKDEPYPGHSKRRATVPFIGALNIPAHPWILGFNTPPSLTPSPSEQTEFAPAETLPPKTFIDDQVRLYLQASLTTTQMSTCSHTELPACDVLQDCFADYWIHLHPHLPFLDESTYTVSSEHPGLTFAICAVGSLVNNPTSSQKLFECSRRLTLQFTQSLYSQLWTIQAMLLTILFELRSGAVDCAVTSLGSLYALADSIVDTNTIWAIYIVSKSLSLTIPGIEPYVTKPDLPLPDSALHMTSPALVLEACSDFALLVLSVSTSDPFTVSQAEKVAKEKGGLLSEDIVRNLQFARLGNVIDINIIQSYFLNQDFANFKIWMAAQEGLFEAMTISLSIVENSKYLGSLYNALCGIIIGEAIESSLQVTPTICDIVGRIFGVGSVWFNMLQKPWPFQQIVLEMLNARVCWSLQNQTEVYPQ</sequence>
<keyword evidence="6" id="KW-0539">Nucleus</keyword>
<evidence type="ECO:0000256" key="6">
    <source>
        <dbReference type="ARBA" id="ARBA00023242"/>
    </source>
</evidence>
<evidence type="ECO:0000256" key="1">
    <source>
        <dbReference type="ARBA" id="ARBA00004123"/>
    </source>
</evidence>
<proteinExistence type="predicted"/>
<dbReference type="GO" id="GO:0008270">
    <property type="term" value="F:zinc ion binding"/>
    <property type="evidence" value="ECO:0007669"/>
    <property type="project" value="UniProtKB-KW"/>
</dbReference>
<accession>A0A1U7LMK8</accession>
<organism evidence="8 9">
    <name type="scientific">Neolecta irregularis (strain DAH-3)</name>
    <dbReference type="NCBI Taxonomy" id="1198029"/>
    <lineage>
        <taxon>Eukaryota</taxon>
        <taxon>Fungi</taxon>
        <taxon>Dikarya</taxon>
        <taxon>Ascomycota</taxon>
        <taxon>Taphrinomycotina</taxon>
        <taxon>Neolectales</taxon>
        <taxon>Neolectaceae</taxon>
        <taxon>Neolecta</taxon>
    </lineage>
</organism>
<dbReference type="InterPro" id="IPR007219">
    <property type="entry name" value="XnlR_reg_dom"/>
</dbReference>
<reference evidence="8 9" key="1">
    <citation type="submission" date="2016-04" db="EMBL/GenBank/DDBJ databases">
        <title>Evolutionary innovation and constraint leading to complex multicellularity in the Ascomycota.</title>
        <authorList>
            <person name="Cisse O."/>
            <person name="Nguyen A."/>
            <person name="Hewitt D.A."/>
            <person name="Jedd G."/>
            <person name="Stajich J.E."/>
        </authorList>
    </citation>
    <scope>NUCLEOTIDE SEQUENCE [LARGE SCALE GENOMIC DNA]</scope>
    <source>
        <strain evidence="8 9">DAH-3</strain>
    </source>
</reference>
<dbReference type="InterPro" id="IPR051059">
    <property type="entry name" value="VerF-like"/>
</dbReference>
<dbReference type="GO" id="GO:0000981">
    <property type="term" value="F:DNA-binding transcription factor activity, RNA polymerase II-specific"/>
    <property type="evidence" value="ECO:0007669"/>
    <property type="project" value="InterPro"/>
</dbReference>
<dbReference type="GO" id="GO:0005634">
    <property type="term" value="C:nucleus"/>
    <property type="evidence" value="ECO:0007669"/>
    <property type="project" value="UniProtKB-SubCell"/>
</dbReference>
<keyword evidence="3" id="KW-0677">Repeat</keyword>
<dbReference type="GO" id="GO:0000785">
    <property type="term" value="C:chromatin"/>
    <property type="evidence" value="ECO:0007669"/>
    <property type="project" value="TreeGrafter"/>
</dbReference>
<keyword evidence="2" id="KW-0479">Metal-binding</keyword>
<dbReference type="AlphaFoldDB" id="A0A1U7LMK8"/>
<keyword evidence="5" id="KW-0862">Zinc</keyword>
<dbReference type="EMBL" id="LXFE01001136">
    <property type="protein sequence ID" value="OLL23879.1"/>
    <property type="molecule type" value="Genomic_DNA"/>
</dbReference>
<keyword evidence="4" id="KW-0863">Zinc-finger</keyword>
<feature type="domain" description="Xylanolytic transcriptional activator regulatory" evidence="7">
    <location>
        <begin position="136"/>
        <end position="217"/>
    </location>
</feature>
<comment type="subcellular location">
    <subcellularLocation>
        <location evidence="1">Nucleus</location>
    </subcellularLocation>
</comment>
<evidence type="ECO:0000259" key="7">
    <source>
        <dbReference type="Pfam" id="PF04082"/>
    </source>
</evidence>
<gene>
    <name evidence="8" type="ORF">NEOLI_004475</name>
</gene>
<dbReference type="GO" id="GO:0000978">
    <property type="term" value="F:RNA polymerase II cis-regulatory region sequence-specific DNA binding"/>
    <property type="evidence" value="ECO:0007669"/>
    <property type="project" value="InterPro"/>
</dbReference>
<protein>
    <recommendedName>
        <fullName evidence="7">Xylanolytic transcriptional activator regulatory domain-containing protein</fullName>
    </recommendedName>
</protein>
<dbReference type="Pfam" id="PF04082">
    <property type="entry name" value="Fungal_trans"/>
    <property type="match status" value="1"/>
</dbReference>
<name>A0A1U7LMK8_NEOID</name>
<dbReference type="GO" id="GO:0006351">
    <property type="term" value="P:DNA-templated transcription"/>
    <property type="evidence" value="ECO:0007669"/>
    <property type="project" value="InterPro"/>
</dbReference>
<evidence type="ECO:0000256" key="5">
    <source>
        <dbReference type="ARBA" id="ARBA00022833"/>
    </source>
</evidence>
<dbReference type="PANTHER" id="PTHR40626:SF11">
    <property type="entry name" value="ZINC FINGER PROTEIN YPR022C"/>
    <property type="match status" value="1"/>
</dbReference>
<evidence type="ECO:0000256" key="3">
    <source>
        <dbReference type="ARBA" id="ARBA00022737"/>
    </source>
</evidence>
<evidence type="ECO:0000256" key="2">
    <source>
        <dbReference type="ARBA" id="ARBA00022723"/>
    </source>
</evidence>
<dbReference type="CDD" id="cd12148">
    <property type="entry name" value="fungal_TF_MHR"/>
    <property type="match status" value="1"/>
</dbReference>